<dbReference type="CDD" id="cd00430">
    <property type="entry name" value="PLPDE_III_AR"/>
    <property type="match status" value="1"/>
</dbReference>
<comment type="caution">
    <text evidence="6">The sequence shown here is derived from an EMBL/GenBank/DDBJ whole genome shotgun (WGS) entry which is preliminary data.</text>
</comment>
<keyword evidence="3 4" id="KW-0413">Isomerase</keyword>
<proteinExistence type="inferred from homology"/>
<dbReference type="PRINTS" id="PR00992">
    <property type="entry name" value="ALARACEMASE"/>
</dbReference>
<evidence type="ECO:0000313" key="6">
    <source>
        <dbReference type="EMBL" id="PJJ44428.1"/>
    </source>
</evidence>
<feature type="domain" description="Alanine racemase C-terminal" evidence="5">
    <location>
        <begin position="278"/>
        <end position="404"/>
    </location>
</feature>
<reference evidence="6 7" key="1">
    <citation type="submission" date="2017-11" db="EMBL/GenBank/DDBJ databases">
        <title>Sequencing the genomes of 1000 actinobacteria strains.</title>
        <authorList>
            <person name="Klenk H.-P."/>
        </authorList>
    </citation>
    <scope>NUCLEOTIDE SEQUENCE [LARGE SCALE GENOMIC DNA]</scope>
    <source>
        <strain evidence="6 7">DSM 12798</strain>
    </source>
</reference>
<feature type="modified residue" description="N6-(pyridoxal phosphate)lysine" evidence="4">
    <location>
        <position position="69"/>
    </location>
</feature>
<dbReference type="InterPro" id="IPR020622">
    <property type="entry name" value="Ala_racemase_pyridoxalP-BS"/>
</dbReference>
<dbReference type="InterPro" id="IPR009006">
    <property type="entry name" value="Ala_racemase/Decarboxylase_C"/>
</dbReference>
<dbReference type="Pfam" id="PF01168">
    <property type="entry name" value="Ala_racemase_N"/>
    <property type="match status" value="1"/>
</dbReference>
<keyword evidence="7" id="KW-1185">Reference proteome</keyword>
<dbReference type="Pfam" id="PF00842">
    <property type="entry name" value="Ala_racemase_C"/>
    <property type="match status" value="1"/>
</dbReference>
<dbReference type="SUPFAM" id="SSF50621">
    <property type="entry name" value="Alanine racemase C-terminal domain-like"/>
    <property type="match status" value="1"/>
</dbReference>
<dbReference type="Proteomes" id="UP000229263">
    <property type="component" value="Unassembled WGS sequence"/>
</dbReference>
<dbReference type="InterPro" id="IPR029066">
    <property type="entry name" value="PLP-binding_barrel"/>
</dbReference>
<evidence type="ECO:0000256" key="1">
    <source>
        <dbReference type="ARBA" id="ARBA00001933"/>
    </source>
</evidence>
<dbReference type="EC" id="5.1.1.1" evidence="4"/>
<dbReference type="HAMAP" id="MF_01201">
    <property type="entry name" value="Ala_racemase"/>
    <property type="match status" value="1"/>
</dbReference>
<comment type="catalytic activity">
    <reaction evidence="4">
        <text>L-alanine = D-alanine</text>
        <dbReference type="Rhea" id="RHEA:20249"/>
        <dbReference type="ChEBI" id="CHEBI:57416"/>
        <dbReference type="ChEBI" id="CHEBI:57972"/>
        <dbReference type="EC" id="5.1.1.1"/>
    </reaction>
</comment>
<feature type="binding site" evidence="4">
    <location>
        <position position="346"/>
    </location>
    <ligand>
        <name>substrate</name>
    </ligand>
</feature>
<feature type="binding site" evidence="4">
    <location>
        <position position="166"/>
    </location>
    <ligand>
        <name>substrate</name>
    </ligand>
</feature>
<dbReference type="InterPro" id="IPR000821">
    <property type="entry name" value="Ala_racemase"/>
</dbReference>
<dbReference type="PROSITE" id="PS00395">
    <property type="entry name" value="ALANINE_RACEMASE"/>
    <property type="match status" value="1"/>
</dbReference>
<sequence length="413" mass="44244">MNKASGSEKCEDEWVNSEALEESNLTNSTSSAQAIGFERRAVIDLSAIRNNVKQISDVVAPAAVMAVVKADAYGHGAIPVAKAALEGGARWIGCAHVTEALALRDAGVDAPMMAWLHTENTPFEAAIDAGLDLGVSGWELEYVAAAARAVQTPARIHIKVDTGLGRNGSTMDALPDLLNRASDFQEEGLLRVVGIFSHLAVADEPERPETDEQLEVFDRAIELVEAAGFDLEVRHIANTPGILSRPDSHHEMVRLGLGLYGLSPFDGESPESFGLRPAMTVKTRVANVKKVHPGQGVSYGLNYKTEGETYLGLIPMGYADGLPRIATGAPVTVNGRTYPVRGRIAMDQCVIDLGSDINPEEFLGAEAIIFGDGGQSVNTWAYAANTINYEVVTRISPRVPRYYIEGSWGEAGE</sequence>
<dbReference type="SMART" id="SM01005">
    <property type="entry name" value="Ala_racemase_C"/>
    <property type="match status" value="1"/>
</dbReference>
<dbReference type="EMBL" id="PGEY01000001">
    <property type="protein sequence ID" value="PJJ44428.1"/>
    <property type="molecule type" value="Genomic_DNA"/>
</dbReference>
<accession>A0ABX4MYI0</accession>
<dbReference type="InterPro" id="IPR011079">
    <property type="entry name" value="Ala_racemase_C"/>
</dbReference>
<comment type="pathway">
    <text evidence="4">Amino-acid biosynthesis; D-alanine biosynthesis; D-alanine from L-alanine: step 1/1.</text>
</comment>
<comment type="similarity">
    <text evidence="4">Belongs to the alanine racemase family.</text>
</comment>
<dbReference type="Gene3D" id="2.40.37.10">
    <property type="entry name" value="Lyase, Ornithine Decarboxylase, Chain A, domain 1"/>
    <property type="match status" value="1"/>
</dbReference>
<keyword evidence="2 4" id="KW-0663">Pyridoxal phosphate</keyword>
<comment type="function">
    <text evidence="4">Catalyzes the interconversion of L-alanine and D-alanine. May also act on other amino acids.</text>
</comment>
<protein>
    <recommendedName>
        <fullName evidence="4">Alanine racemase</fullName>
        <ecNumber evidence="4">5.1.1.1</ecNumber>
    </recommendedName>
</protein>
<dbReference type="NCBIfam" id="TIGR00492">
    <property type="entry name" value="alr"/>
    <property type="match status" value="1"/>
</dbReference>
<feature type="active site" description="Proton acceptor; specific for D-alanine" evidence="4">
    <location>
        <position position="69"/>
    </location>
</feature>
<name>A0ABX4MYI0_9MICC</name>
<dbReference type="Gene3D" id="3.20.20.10">
    <property type="entry name" value="Alanine racemase"/>
    <property type="match status" value="1"/>
</dbReference>
<dbReference type="PANTHER" id="PTHR30511">
    <property type="entry name" value="ALANINE RACEMASE"/>
    <property type="match status" value="1"/>
</dbReference>
<dbReference type="SUPFAM" id="SSF51419">
    <property type="entry name" value="PLP-binding barrel"/>
    <property type="match status" value="1"/>
</dbReference>
<dbReference type="InterPro" id="IPR001608">
    <property type="entry name" value="Ala_racemase_N"/>
</dbReference>
<organism evidence="6 7">
    <name type="scientific">Glutamicibacter mysorens</name>
    <dbReference type="NCBI Taxonomy" id="257984"/>
    <lineage>
        <taxon>Bacteria</taxon>
        <taxon>Bacillati</taxon>
        <taxon>Actinomycetota</taxon>
        <taxon>Actinomycetes</taxon>
        <taxon>Micrococcales</taxon>
        <taxon>Micrococcaceae</taxon>
        <taxon>Glutamicibacter</taxon>
    </lineage>
</organism>
<comment type="cofactor">
    <cofactor evidence="1 4">
        <name>pyridoxal 5'-phosphate</name>
        <dbReference type="ChEBI" id="CHEBI:597326"/>
    </cofactor>
</comment>
<evidence type="ECO:0000313" key="7">
    <source>
        <dbReference type="Proteomes" id="UP000229263"/>
    </source>
</evidence>
<evidence type="ECO:0000256" key="4">
    <source>
        <dbReference type="HAMAP-Rule" id="MF_01201"/>
    </source>
</evidence>
<dbReference type="PANTHER" id="PTHR30511:SF0">
    <property type="entry name" value="ALANINE RACEMASE, CATABOLIC-RELATED"/>
    <property type="match status" value="1"/>
</dbReference>
<feature type="active site" description="Proton acceptor; specific for L-alanine" evidence="4">
    <location>
        <position position="299"/>
    </location>
</feature>
<evidence type="ECO:0000256" key="3">
    <source>
        <dbReference type="ARBA" id="ARBA00023235"/>
    </source>
</evidence>
<evidence type="ECO:0000259" key="5">
    <source>
        <dbReference type="SMART" id="SM01005"/>
    </source>
</evidence>
<gene>
    <name evidence="6" type="ORF">ATK23_1662</name>
</gene>
<evidence type="ECO:0000256" key="2">
    <source>
        <dbReference type="ARBA" id="ARBA00022898"/>
    </source>
</evidence>